<dbReference type="KEGG" id="api:100159917"/>
<dbReference type="InterPro" id="IPR033551">
    <property type="entry name" value="DRC7/lobo"/>
</dbReference>
<dbReference type="GeneID" id="100159917"/>
<dbReference type="PANTHER" id="PTHR35249:SF2">
    <property type="entry name" value="DYNEIN REGULATORY COMPLEX SUBUNIT 7"/>
    <property type="match status" value="1"/>
</dbReference>
<dbReference type="OrthoDB" id="10262874at2759"/>
<organism evidence="1 2">
    <name type="scientific">Acyrthosiphon pisum</name>
    <name type="common">Pea aphid</name>
    <dbReference type="NCBI Taxonomy" id="7029"/>
    <lineage>
        <taxon>Eukaryota</taxon>
        <taxon>Metazoa</taxon>
        <taxon>Ecdysozoa</taxon>
        <taxon>Arthropoda</taxon>
        <taxon>Hexapoda</taxon>
        <taxon>Insecta</taxon>
        <taxon>Pterygota</taxon>
        <taxon>Neoptera</taxon>
        <taxon>Paraneoptera</taxon>
        <taxon>Hemiptera</taxon>
        <taxon>Sternorrhyncha</taxon>
        <taxon>Aphidomorpha</taxon>
        <taxon>Aphidoidea</taxon>
        <taxon>Aphididae</taxon>
        <taxon>Macrosiphini</taxon>
        <taxon>Acyrthosiphon</taxon>
    </lineage>
</organism>
<sequence length="367" mass="42217">MDSDSLDWIWGDFNNSPNLAELIEEVEDDNYVLFDSNDDDKSDSSSESSFDNDCSLLIGDKRTALELNEIVSDIKNQYDETLSELDSTTDGELEDDNHKSVDLLYIDALEAVKTNLSDVELEWSNTLYEYTVNEKNVPESYTKTTSIEKQIILYANNFVEQFKIKYPNRRQLVLVLLNECGIQKCVCTTIKPSRLVYPNLRDLISYSEFVAKHITYIKLEDPVAVPNKIMSPTTTIEMQTANCFEMAILLVSFLIGSECNAFVVYGYATEIVCNNDLRKVKIDLEEYDLQKSDSENISEDLDDANLLEPNNDLCSEYVKYLIEEEQNKTVVKDEVKEVYLYAIGYIISYKCCSYLKTRLCLIFIYFN</sequence>
<protein>
    <submittedName>
        <fullName evidence="1">Uncharacterized protein</fullName>
    </submittedName>
</protein>
<dbReference type="GO" id="GO:0031514">
    <property type="term" value="C:motile cilium"/>
    <property type="evidence" value="ECO:0007669"/>
    <property type="project" value="TreeGrafter"/>
</dbReference>
<name>A0A8R2NKQ0_ACYPI</name>
<dbReference type="Proteomes" id="UP000007819">
    <property type="component" value="Chromosome A1"/>
</dbReference>
<dbReference type="EnsemblMetazoa" id="XM_029486357.1">
    <property type="protein sequence ID" value="XP_029342217.1"/>
    <property type="gene ID" value="LOC100159917"/>
</dbReference>
<accession>A0A8R2NKQ0</accession>
<proteinExistence type="predicted"/>
<reference evidence="2" key="1">
    <citation type="submission" date="2010-06" db="EMBL/GenBank/DDBJ databases">
        <authorList>
            <person name="Jiang H."/>
            <person name="Abraham K."/>
            <person name="Ali S."/>
            <person name="Alsbrooks S.L."/>
            <person name="Anim B.N."/>
            <person name="Anosike U.S."/>
            <person name="Attaway T."/>
            <person name="Bandaranaike D.P."/>
            <person name="Battles P.K."/>
            <person name="Bell S.N."/>
            <person name="Bell A.V."/>
            <person name="Beltran B."/>
            <person name="Bickham C."/>
            <person name="Bustamante Y."/>
            <person name="Caleb T."/>
            <person name="Canada A."/>
            <person name="Cardenas V."/>
            <person name="Carter K."/>
            <person name="Chacko J."/>
            <person name="Chandrabose M.N."/>
            <person name="Chavez D."/>
            <person name="Chavez A."/>
            <person name="Chen L."/>
            <person name="Chu H.-S."/>
            <person name="Claassen K.J."/>
            <person name="Cockrell R."/>
            <person name="Collins M."/>
            <person name="Cooper J.A."/>
            <person name="Cree A."/>
            <person name="Curry S.M."/>
            <person name="Da Y."/>
            <person name="Dao M.D."/>
            <person name="Das B."/>
            <person name="Davila M.-L."/>
            <person name="Davy-Carroll L."/>
            <person name="Denson S."/>
            <person name="Dinh H."/>
            <person name="Ebong V.E."/>
            <person name="Edwards J.R."/>
            <person name="Egan A."/>
            <person name="El-Daye J."/>
            <person name="Escobedo L."/>
            <person name="Fernandez S."/>
            <person name="Fernando P.R."/>
            <person name="Flagg N."/>
            <person name="Forbes L.D."/>
            <person name="Fowler R.G."/>
            <person name="Fu Q."/>
            <person name="Gabisi R.A."/>
            <person name="Ganer J."/>
            <person name="Garbino Pronczuk A."/>
            <person name="Garcia R.M."/>
            <person name="Garner T."/>
            <person name="Garrett T.E."/>
            <person name="Gonzalez D.A."/>
            <person name="Hamid H."/>
            <person name="Hawkins E.S."/>
            <person name="Hirani K."/>
            <person name="Hogues M.E."/>
            <person name="Hollins B."/>
            <person name="Hsiao C.-H."/>
            <person name="Jabil R."/>
            <person name="James M.L."/>
            <person name="Jhangiani S.N."/>
            <person name="Johnson B."/>
            <person name="Johnson Q."/>
            <person name="Joshi V."/>
            <person name="Kalu J.B."/>
            <person name="Kam C."/>
            <person name="Kashfia A."/>
            <person name="Keebler J."/>
            <person name="Kisamo H."/>
            <person name="Kovar C.L."/>
            <person name="Lago L.A."/>
            <person name="Lai C.-Y."/>
            <person name="Laidlaw J."/>
            <person name="Lara F."/>
            <person name="Le T.-K."/>
            <person name="Lee S.L."/>
            <person name="Legall F.H."/>
            <person name="Lemon S.J."/>
            <person name="Lewis L.R."/>
            <person name="Li B."/>
            <person name="Liu Y."/>
            <person name="Liu Y.-S."/>
            <person name="Lopez J."/>
            <person name="Lozado R.J."/>
            <person name="Lu J."/>
            <person name="Madu R.C."/>
            <person name="Maheshwari M."/>
            <person name="Maheshwari R."/>
            <person name="Malloy K."/>
            <person name="Martinez E."/>
            <person name="Mathew T."/>
            <person name="Mercado I.C."/>
            <person name="Mercado C."/>
            <person name="Meyer B."/>
            <person name="Montgomery K."/>
            <person name="Morgan M.B."/>
            <person name="Munidasa M."/>
            <person name="Nazareth L.V."/>
            <person name="Nelson J."/>
            <person name="Ng B.M."/>
            <person name="Nguyen N.B."/>
            <person name="Nguyen P.Q."/>
            <person name="Nguyen T."/>
            <person name="Obregon M."/>
            <person name="Okwuonu G.O."/>
            <person name="Onwere C.G."/>
            <person name="Orozco G."/>
            <person name="Parra A."/>
            <person name="Patel S."/>
            <person name="Patil S."/>
            <person name="Perez A."/>
            <person name="Perez Y."/>
            <person name="Pham C."/>
            <person name="Primus E.L."/>
            <person name="Pu L.-L."/>
            <person name="Puazo M."/>
            <person name="Qin X."/>
            <person name="Quiroz J.B."/>
            <person name="Reese J."/>
            <person name="Richards S."/>
            <person name="Rives C.M."/>
            <person name="Robberts R."/>
            <person name="Ruiz S.J."/>
            <person name="Ruiz M.J."/>
            <person name="Santibanez J."/>
            <person name="Schneider B.W."/>
            <person name="Sisson I."/>
            <person name="Smith M."/>
            <person name="Sodergren E."/>
            <person name="Song X.-Z."/>
            <person name="Song B.B."/>
            <person name="Summersgill H."/>
            <person name="Thelus R."/>
            <person name="Thornton R.D."/>
            <person name="Trejos Z.Y."/>
            <person name="Usmani K."/>
            <person name="Vattathil S."/>
            <person name="Villasana D."/>
            <person name="Walker D.L."/>
            <person name="Wang S."/>
            <person name="Wang K."/>
            <person name="White C.S."/>
            <person name="Williams A.C."/>
            <person name="Williamson J."/>
            <person name="Wilson K."/>
            <person name="Woghiren I.O."/>
            <person name="Woodworth J.R."/>
            <person name="Worley K.C."/>
            <person name="Wright R.A."/>
            <person name="Wu W."/>
            <person name="Young L."/>
            <person name="Zhang L."/>
            <person name="Zhang J."/>
            <person name="Zhu Y."/>
            <person name="Muzny D.M."/>
            <person name="Weinstock G."/>
            <person name="Gibbs R.A."/>
        </authorList>
    </citation>
    <scope>NUCLEOTIDE SEQUENCE [LARGE SCALE GENOMIC DNA]</scope>
    <source>
        <strain evidence="2">LSR1</strain>
    </source>
</reference>
<dbReference type="PANTHER" id="PTHR35249">
    <property type="entry name" value="DYNEIN REGULATORY COMPLEX SUBUNIT 7"/>
    <property type="match status" value="1"/>
</dbReference>
<evidence type="ECO:0000313" key="2">
    <source>
        <dbReference type="Proteomes" id="UP000007819"/>
    </source>
</evidence>
<dbReference type="GO" id="GO:0048870">
    <property type="term" value="P:cell motility"/>
    <property type="evidence" value="ECO:0007669"/>
    <property type="project" value="TreeGrafter"/>
</dbReference>
<dbReference type="RefSeq" id="XP_029342217.1">
    <property type="nucleotide sequence ID" value="XM_029486357.1"/>
</dbReference>
<evidence type="ECO:0000313" key="1">
    <source>
        <dbReference type="EnsemblMetazoa" id="XP_029342217.1"/>
    </source>
</evidence>
<reference evidence="1" key="2">
    <citation type="submission" date="2022-06" db="UniProtKB">
        <authorList>
            <consortium name="EnsemblMetazoa"/>
        </authorList>
    </citation>
    <scope>IDENTIFICATION</scope>
</reference>
<dbReference type="AlphaFoldDB" id="A0A8R2NKQ0"/>
<keyword evidence="2" id="KW-1185">Reference proteome</keyword>